<feature type="region of interest" description="Disordered" evidence="1">
    <location>
        <begin position="45"/>
        <end position="65"/>
    </location>
</feature>
<accession>A0A1B9GR04</accession>
<evidence type="ECO:0000313" key="3">
    <source>
        <dbReference type="Proteomes" id="UP000092666"/>
    </source>
</evidence>
<gene>
    <name evidence="2" type="ORF">I316_04866</name>
</gene>
<dbReference type="Proteomes" id="UP000092666">
    <property type="component" value="Unassembled WGS sequence"/>
</dbReference>
<organism evidence="2 3">
    <name type="scientific">Kwoniella heveanensis BCC8398</name>
    <dbReference type="NCBI Taxonomy" id="1296120"/>
    <lineage>
        <taxon>Eukaryota</taxon>
        <taxon>Fungi</taxon>
        <taxon>Dikarya</taxon>
        <taxon>Basidiomycota</taxon>
        <taxon>Agaricomycotina</taxon>
        <taxon>Tremellomycetes</taxon>
        <taxon>Tremellales</taxon>
        <taxon>Cryptococcaceae</taxon>
        <taxon>Kwoniella</taxon>
    </lineage>
</organism>
<dbReference type="GO" id="GO:0008124">
    <property type="term" value="F:4-alpha-hydroxytetrahydrobiopterin dehydratase activity"/>
    <property type="evidence" value="ECO:0007669"/>
    <property type="project" value="InterPro"/>
</dbReference>
<sequence length="250" mass="27788">MNALTNSCARLARRAAVQSCSRSLSNGFVPSAGPSRVAARLQTVCTSSPRQSDAQPNPPKRPSPYRLLQPHTFIAEFAPLHTEGWRLDAISSQERMINPLSPISISLDEQNSGELQDRRLVRAFALGEGKEGWRDTMKLAQRAGQVIEEQDHHPTILISPASDYMPSSSSLFTESQFNNRGYILEISTHTHTPLPPYPTPIPKKTTTDANIEAVKIRPGVTGKDINLARRLEEVWKEVMGGRERVEAKRE</sequence>
<dbReference type="EMBL" id="KI669505">
    <property type="protein sequence ID" value="OCF33446.1"/>
    <property type="molecule type" value="Genomic_DNA"/>
</dbReference>
<evidence type="ECO:0000256" key="1">
    <source>
        <dbReference type="SAM" id="MobiDB-lite"/>
    </source>
</evidence>
<name>A0A1B9GR04_9TREE</name>
<dbReference type="InterPro" id="IPR036428">
    <property type="entry name" value="PCD_sf"/>
</dbReference>
<feature type="compositionally biased region" description="Polar residues" evidence="1">
    <location>
        <begin position="45"/>
        <end position="55"/>
    </location>
</feature>
<keyword evidence="3" id="KW-1185">Reference proteome</keyword>
<evidence type="ECO:0000313" key="2">
    <source>
        <dbReference type="EMBL" id="OCF33446.1"/>
    </source>
</evidence>
<protein>
    <submittedName>
        <fullName evidence="2">Uncharacterized protein</fullName>
    </submittedName>
</protein>
<proteinExistence type="predicted"/>
<dbReference type="GO" id="GO:0006729">
    <property type="term" value="P:tetrahydrobiopterin biosynthetic process"/>
    <property type="evidence" value="ECO:0007669"/>
    <property type="project" value="InterPro"/>
</dbReference>
<dbReference type="Gene3D" id="3.30.1360.20">
    <property type="entry name" value="Transcriptional coactivator/pterin dehydratase"/>
    <property type="match status" value="1"/>
</dbReference>
<reference evidence="2 3" key="1">
    <citation type="submission" date="2013-07" db="EMBL/GenBank/DDBJ databases">
        <title>The Genome Sequence of Cryptococcus heveanensis BCC8398.</title>
        <authorList>
            <consortium name="The Broad Institute Genome Sequencing Platform"/>
            <person name="Cuomo C."/>
            <person name="Litvintseva A."/>
            <person name="Chen Y."/>
            <person name="Heitman J."/>
            <person name="Sun S."/>
            <person name="Springer D."/>
            <person name="Dromer F."/>
            <person name="Young S.K."/>
            <person name="Zeng Q."/>
            <person name="Gargeya S."/>
            <person name="Fitzgerald M."/>
            <person name="Abouelleil A."/>
            <person name="Alvarado L."/>
            <person name="Berlin A.M."/>
            <person name="Chapman S.B."/>
            <person name="Dewar J."/>
            <person name="Goldberg J."/>
            <person name="Griggs A."/>
            <person name="Gujja S."/>
            <person name="Hansen M."/>
            <person name="Howarth C."/>
            <person name="Imamovic A."/>
            <person name="Larimer J."/>
            <person name="McCowan C."/>
            <person name="Murphy C."/>
            <person name="Pearson M."/>
            <person name="Priest M."/>
            <person name="Roberts A."/>
            <person name="Saif S."/>
            <person name="Shea T."/>
            <person name="Sykes S."/>
            <person name="Wortman J."/>
            <person name="Nusbaum C."/>
            <person name="Birren B."/>
        </authorList>
    </citation>
    <scope>NUCLEOTIDE SEQUENCE [LARGE SCALE GENOMIC DNA]</scope>
    <source>
        <strain evidence="2 3">BCC8398</strain>
    </source>
</reference>
<dbReference type="AlphaFoldDB" id="A0A1B9GR04"/>
<dbReference type="OrthoDB" id="2572066at2759"/>
<reference evidence="3" key="2">
    <citation type="submission" date="2013-12" db="EMBL/GenBank/DDBJ databases">
        <title>Evolution of pathogenesis and genome organization in the Tremellales.</title>
        <authorList>
            <person name="Cuomo C."/>
            <person name="Litvintseva A."/>
            <person name="Heitman J."/>
            <person name="Chen Y."/>
            <person name="Sun S."/>
            <person name="Springer D."/>
            <person name="Dromer F."/>
            <person name="Young S."/>
            <person name="Zeng Q."/>
            <person name="Chapman S."/>
            <person name="Gujja S."/>
            <person name="Saif S."/>
            <person name="Birren B."/>
        </authorList>
    </citation>
    <scope>NUCLEOTIDE SEQUENCE [LARGE SCALE GENOMIC DNA]</scope>
    <source>
        <strain evidence="3">BCC8398</strain>
    </source>
</reference>